<evidence type="ECO:0000256" key="7">
    <source>
        <dbReference type="SAM" id="Phobius"/>
    </source>
</evidence>
<feature type="transmembrane region" description="Helical" evidence="7">
    <location>
        <begin position="281"/>
        <end position="303"/>
    </location>
</feature>
<dbReference type="GO" id="GO:0022857">
    <property type="term" value="F:transmembrane transporter activity"/>
    <property type="evidence" value="ECO:0007669"/>
    <property type="project" value="InterPro"/>
</dbReference>
<feature type="region of interest" description="Disordered" evidence="6">
    <location>
        <begin position="232"/>
        <end position="266"/>
    </location>
</feature>
<dbReference type="EMBL" id="CP031194">
    <property type="protein sequence ID" value="AXG77219.1"/>
    <property type="molecule type" value="Genomic_DNA"/>
</dbReference>
<proteinExistence type="predicted"/>
<organism evidence="8 9">
    <name type="scientific">Streptomyces paludis</name>
    <dbReference type="NCBI Taxonomy" id="2282738"/>
    <lineage>
        <taxon>Bacteria</taxon>
        <taxon>Bacillati</taxon>
        <taxon>Actinomycetota</taxon>
        <taxon>Actinomycetes</taxon>
        <taxon>Kitasatosporales</taxon>
        <taxon>Streptomycetaceae</taxon>
        <taxon>Streptomyces</taxon>
    </lineage>
</organism>
<keyword evidence="5 7" id="KW-0472">Membrane</keyword>
<feature type="transmembrane region" description="Helical" evidence="7">
    <location>
        <begin position="187"/>
        <end position="203"/>
    </location>
</feature>
<dbReference type="PANTHER" id="PTHR23513">
    <property type="entry name" value="INTEGRAL MEMBRANE EFFLUX PROTEIN-RELATED"/>
    <property type="match status" value="1"/>
</dbReference>
<protein>
    <submittedName>
        <fullName evidence="8">MFS transporter</fullName>
    </submittedName>
</protein>
<dbReference type="AlphaFoldDB" id="A0A345HKJ5"/>
<dbReference type="Pfam" id="PF07690">
    <property type="entry name" value="MFS_1"/>
    <property type="match status" value="1"/>
</dbReference>
<feature type="transmembrane region" description="Helical" evidence="7">
    <location>
        <begin position="85"/>
        <end position="104"/>
    </location>
</feature>
<accession>A0A345HKJ5</accession>
<dbReference type="OrthoDB" id="3460055at2"/>
<feature type="transmembrane region" description="Helical" evidence="7">
    <location>
        <begin position="401"/>
        <end position="425"/>
    </location>
</feature>
<comment type="subcellular location">
    <subcellularLocation>
        <location evidence="1">Cell membrane</location>
        <topology evidence="1">Multi-pass membrane protein</topology>
    </subcellularLocation>
</comment>
<sequence>MTVTLSTCFPYVTDAPATEHGNRAIARCRSPDLRRHAAPVTNEGGVLRDRNAALYLSGVVVSGFGTSAMWLAAGVWVKSLTGSDSLAALTVFAMWAPVLAGPVLGAVADRMRRRPLLIGCNLAMTVPLCALLAVDTADRVWILFCVLFLYGVSGVIQDAAETALVATVVDRRLLGAFNGLRLTANEAMKLLAPLAGAALYAHFGGPTVALLDAATFTLAAGLFALMRVREEHPTKRRGGGPGTGPGPGADHGADHGSGPGPDPRTAASMRLLWRTPTVRPLLLAASVTMLFAGLNGAAIYAVVDRGLGHSPTYVGVLYAVQGAGPVLAGLLAGPLLRRVPERVFAGAGIGVFALSVGARAVPYDAVVLASAVGVGLGLPCVLVAALTAVQREIPDALLGRASATANTLVYAPNAVALALGAALIAAVEPAVLLPVTGAAGLLTAYVLVRTVRPGGGPAEGGPAAPRSLPS</sequence>
<dbReference type="CDD" id="cd06173">
    <property type="entry name" value="MFS_MefA_like"/>
    <property type="match status" value="1"/>
</dbReference>
<evidence type="ECO:0000256" key="2">
    <source>
        <dbReference type="ARBA" id="ARBA00022475"/>
    </source>
</evidence>
<evidence type="ECO:0000256" key="1">
    <source>
        <dbReference type="ARBA" id="ARBA00004651"/>
    </source>
</evidence>
<dbReference type="SUPFAM" id="SSF103473">
    <property type="entry name" value="MFS general substrate transporter"/>
    <property type="match status" value="1"/>
</dbReference>
<feature type="transmembrane region" description="Helical" evidence="7">
    <location>
        <begin position="367"/>
        <end position="389"/>
    </location>
</feature>
<feature type="transmembrane region" description="Helical" evidence="7">
    <location>
        <begin position="343"/>
        <end position="361"/>
    </location>
</feature>
<dbReference type="InterPro" id="IPR036259">
    <property type="entry name" value="MFS_trans_sf"/>
</dbReference>
<evidence type="ECO:0000313" key="8">
    <source>
        <dbReference type="EMBL" id="AXG77219.1"/>
    </source>
</evidence>
<dbReference type="KEGG" id="spad:DVK44_05440"/>
<feature type="transmembrane region" description="Helical" evidence="7">
    <location>
        <begin position="140"/>
        <end position="166"/>
    </location>
</feature>
<keyword evidence="3 7" id="KW-0812">Transmembrane</keyword>
<feature type="transmembrane region" description="Helical" evidence="7">
    <location>
        <begin position="52"/>
        <end position="73"/>
    </location>
</feature>
<keyword evidence="9" id="KW-1185">Reference proteome</keyword>
<feature type="transmembrane region" description="Helical" evidence="7">
    <location>
        <begin position="431"/>
        <end position="448"/>
    </location>
</feature>
<feature type="transmembrane region" description="Helical" evidence="7">
    <location>
        <begin position="209"/>
        <end position="228"/>
    </location>
</feature>
<evidence type="ECO:0000313" key="9">
    <source>
        <dbReference type="Proteomes" id="UP000253868"/>
    </source>
</evidence>
<dbReference type="InterPro" id="IPR011701">
    <property type="entry name" value="MFS"/>
</dbReference>
<evidence type="ECO:0000256" key="3">
    <source>
        <dbReference type="ARBA" id="ARBA00022692"/>
    </source>
</evidence>
<gene>
    <name evidence="8" type="ORF">DVK44_05440</name>
</gene>
<evidence type="ECO:0000256" key="5">
    <source>
        <dbReference type="ARBA" id="ARBA00023136"/>
    </source>
</evidence>
<feature type="compositionally biased region" description="Gly residues" evidence="6">
    <location>
        <begin position="239"/>
        <end position="259"/>
    </location>
</feature>
<reference evidence="9" key="1">
    <citation type="submission" date="2018-07" db="EMBL/GenBank/DDBJ databases">
        <authorList>
            <person name="Zhao J."/>
        </authorList>
    </citation>
    <scope>NUCLEOTIDE SEQUENCE [LARGE SCALE GENOMIC DNA]</scope>
    <source>
        <strain evidence="9">GSSD-12</strain>
    </source>
</reference>
<dbReference type="PANTHER" id="PTHR23513:SF6">
    <property type="entry name" value="MAJOR FACILITATOR SUPERFAMILY ASSOCIATED DOMAIN-CONTAINING PROTEIN"/>
    <property type="match status" value="1"/>
</dbReference>
<dbReference type="Proteomes" id="UP000253868">
    <property type="component" value="Chromosome"/>
</dbReference>
<keyword evidence="4 7" id="KW-1133">Transmembrane helix</keyword>
<feature type="transmembrane region" description="Helical" evidence="7">
    <location>
        <begin position="116"/>
        <end position="134"/>
    </location>
</feature>
<feature type="transmembrane region" description="Helical" evidence="7">
    <location>
        <begin position="315"/>
        <end position="336"/>
    </location>
</feature>
<dbReference type="GO" id="GO:0005886">
    <property type="term" value="C:plasma membrane"/>
    <property type="evidence" value="ECO:0007669"/>
    <property type="project" value="UniProtKB-SubCell"/>
</dbReference>
<evidence type="ECO:0000256" key="4">
    <source>
        <dbReference type="ARBA" id="ARBA00022989"/>
    </source>
</evidence>
<name>A0A345HKJ5_9ACTN</name>
<keyword evidence="2" id="KW-1003">Cell membrane</keyword>
<dbReference type="Gene3D" id="1.20.1250.20">
    <property type="entry name" value="MFS general substrate transporter like domains"/>
    <property type="match status" value="1"/>
</dbReference>
<evidence type="ECO:0000256" key="6">
    <source>
        <dbReference type="SAM" id="MobiDB-lite"/>
    </source>
</evidence>